<dbReference type="InterPro" id="IPR006315">
    <property type="entry name" value="OM_autotransptr_brl_dom"/>
</dbReference>
<dbReference type="InterPro" id="IPR051551">
    <property type="entry name" value="Autotransporter_adhesion"/>
</dbReference>
<dbReference type="PANTHER" id="PTHR35037:SF3">
    <property type="entry name" value="C-TERMINAL REGION OF AIDA-LIKE PROTEIN"/>
    <property type="match status" value="1"/>
</dbReference>
<dbReference type="InterPro" id="IPR012332">
    <property type="entry name" value="Autotransporter_pectin_lyase_C"/>
</dbReference>
<feature type="chain" id="PRO_5016721528" evidence="2">
    <location>
        <begin position="23"/>
        <end position="969"/>
    </location>
</feature>
<dbReference type="SUPFAM" id="SSF51126">
    <property type="entry name" value="Pectin lyase-like"/>
    <property type="match status" value="1"/>
</dbReference>
<dbReference type="GO" id="GO:0019867">
    <property type="term" value="C:outer membrane"/>
    <property type="evidence" value="ECO:0007669"/>
    <property type="project" value="InterPro"/>
</dbReference>
<feature type="signal peptide" evidence="2">
    <location>
        <begin position="1"/>
        <end position="22"/>
    </location>
</feature>
<dbReference type="RefSeq" id="WP_147245535.1">
    <property type="nucleotide sequence ID" value="NZ_JBHEEG010000004.1"/>
</dbReference>
<dbReference type="InterPro" id="IPR043990">
    <property type="entry name" value="AC_1"/>
</dbReference>
<name>A0A366E0S9_9HYPH</name>
<dbReference type="NCBIfam" id="TIGR01414">
    <property type="entry name" value="autotrans_barl"/>
    <property type="match status" value="1"/>
</dbReference>
<dbReference type="CDD" id="cd01344">
    <property type="entry name" value="PL2_Passenger_AT"/>
    <property type="match status" value="1"/>
</dbReference>
<dbReference type="InterPro" id="IPR036709">
    <property type="entry name" value="Autotransporte_beta_dom_sf"/>
</dbReference>
<evidence type="ECO:0000256" key="2">
    <source>
        <dbReference type="SAM" id="SignalP"/>
    </source>
</evidence>
<feature type="region of interest" description="Disordered" evidence="1">
    <location>
        <begin position="60"/>
        <end position="92"/>
    </location>
</feature>
<dbReference type="Proteomes" id="UP000252893">
    <property type="component" value="Unassembled WGS sequence"/>
</dbReference>
<dbReference type="InterPro" id="IPR005546">
    <property type="entry name" value="Autotransporte_beta"/>
</dbReference>
<dbReference type="OrthoDB" id="6053567at2"/>
<sequence length="969" mass="99714">MRYYRFFTNLLLCSVVASSANAQNLMGGGQGGGNGLGGAGGDFEIWGGQGGGVTSQPVVIRPAPGGAGAGTDGASDPNGSTQPNGGKGGGGALLVTNPTQVIPLFTGFLGASDGRRPTDNTINAGGGGGSLGVHIKTSTYDWVIDGPFRGGQGAAPSDIAGVSLAGGGGGGVGVIFEGDVLNLRTGNGFGFISGGFGAGLTTDGMNSKRDFAAGGGGVGLIVLKGTVNNDIEIMGGIGGKVGIVSDPNNPPSVNGGQGASAVFLADGTTFNNRASITDGGNNNINLDNNSAIIAKGDGITISNIGQGALIRRTARADGQLSSAATIRLDGNSNKIINDGTIITEGTQSEKAVEFNGNNNTMELRSNYTFKNSVNNISHAVIANGSNNHLVLGGASNGNFNLSDIGAANTSSLFRGFADYTKTGAGLWRVTGTTGHAGNWTLAEGTLELEGTITGAMHAMNGRLQGIGAVGALNHETNAIITPGSNNEGTLTVNGNYIGNGGLIEFSTALGGDNSATTRLNITGDTSGTGNVKVTNRGGLGAATVNGIKLIEVGGLSNGNFVLQGDFTATDGRSAVVAGAYAYTLNKNAPGNADGDWYLRSALKDGPGPDPDPGPGPGPGPNPNPTPLFNPGAPLYEGAVQSMQQLNRLPTLQQRVGNRYWNGASNRTIEQGDGPSPLDTAPYPGSGAMIDNNGVWARVSGSHSRVDTDMTTTRARQKVNAIVLQSGLDGMFYEGETGKLVGGISGHYGRATSTITSVHGSGKVITEAWGLGGALTWYSDNGFYADGQVQMNWFTNDYNSTTARRGLANNQKALGFAVSAEAGRRFDLNEYWSVTPQAQLMWSSVGMQSFRDMWNTQISMNDSQSLIGRGGVSLDYRNSWQGNDGQLVRTNVYGIANLYRDFKKETSLLIADTNFAVQHERTWGGLGLGGTYSWAGDRYSVYGEATANTSLNNFGKNYELLGNVGFRVKW</sequence>
<dbReference type="Pfam" id="PF18883">
    <property type="entry name" value="AC_1"/>
    <property type="match status" value="1"/>
</dbReference>
<dbReference type="Gene3D" id="2.160.20.20">
    <property type="match status" value="1"/>
</dbReference>
<accession>A0A366E0S9</accession>
<dbReference type="SMART" id="SM00869">
    <property type="entry name" value="Autotransporter"/>
    <property type="match status" value="1"/>
</dbReference>
<evidence type="ECO:0000259" key="3">
    <source>
        <dbReference type="PROSITE" id="PS51208"/>
    </source>
</evidence>
<keyword evidence="5" id="KW-1185">Reference proteome</keyword>
<dbReference type="Gene3D" id="2.40.128.130">
    <property type="entry name" value="Autotransporter beta-domain"/>
    <property type="match status" value="1"/>
</dbReference>
<dbReference type="EMBL" id="QNRH01000003">
    <property type="protein sequence ID" value="RBO95942.1"/>
    <property type="molecule type" value="Genomic_DNA"/>
</dbReference>
<evidence type="ECO:0000313" key="5">
    <source>
        <dbReference type="Proteomes" id="UP000252893"/>
    </source>
</evidence>
<feature type="compositionally biased region" description="Pro residues" evidence="1">
    <location>
        <begin position="607"/>
        <end position="627"/>
    </location>
</feature>
<dbReference type="Pfam" id="PF03797">
    <property type="entry name" value="Autotransporter"/>
    <property type="match status" value="1"/>
</dbReference>
<reference evidence="4 5" key="1">
    <citation type="submission" date="2018-06" db="EMBL/GenBank/DDBJ databases">
        <title>Genomic Encyclopedia of Type Strains, Phase IV (KMG-IV): sequencing the most valuable type-strain genomes for metagenomic binning, comparative biology and taxonomic classification.</title>
        <authorList>
            <person name="Goeker M."/>
        </authorList>
    </citation>
    <scope>NUCLEOTIDE SEQUENCE [LARGE SCALE GENOMIC DNA]</scope>
    <source>
        <strain evidence="4 5">DSM 25619</strain>
    </source>
</reference>
<dbReference type="PANTHER" id="PTHR35037">
    <property type="entry name" value="C-TERMINAL REGION OF AIDA-LIKE PROTEIN"/>
    <property type="match status" value="1"/>
</dbReference>
<dbReference type="SUPFAM" id="SSF103515">
    <property type="entry name" value="Autotransporter"/>
    <property type="match status" value="1"/>
</dbReference>
<evidence type="ECO:0000256" key="1">
    <source>
        <dbReference type="SAM" id="MobiDB-lite"/>
    </source>
</evidence>
<protein>
    <submittedName>
        <fullName evidence="4">Outer membrane autotransporter protein</fullName>
    </submittedName>
</protein>
<evidence type="ECO:0000313" key="4">
    <source>
        <dbReference type="EMBL" id="RBO95942.1"/>
    </source>
</evidence>
<proteinExistence type="predicted"/>
<organism evidence="4 5">
    <name type="scientific">Pseudochrobactrum asaccharolyticum</name>
    <dbReference type="NCBI Taxonomy" id="354351"/>
    <lineage>
        <taxon>Bacteria</taxon>
        <taxon>Pseudomonadati</taxon>
        <taxon>Pseudomonadota</taxon>
        <taxon>Alphaproteobacteria</taxon>
        <taxon>Hyphomicrobiales</taxon>
        <taxon>Brucellaceae</taxon>
        <taxon>Pseudochrobactrum</taxon>
    </lineage>
</organism>
<dbReference type="PROSITE" id="PS51208">
    <property type="entry name" value="AUTOTRANSPORTER"/>
    <property type="match status" value="1"/>
</dbReference>
<feature type="domain" description="Autotransporter" evidence="3">
    <location>
        <begin position="687"/>
        <end position="969"/>
    </location>
</feature>
<gene>
    <name evidence="4" type="ORF">DFR47_103507</name>
</gene>
<keyword evidence="2" id="KW-0732">Signal</keyword>
<feature type="region of interest" description="Disordered" evidence="1">
    <location>
        <begin position="600"/>
        <end position="634"/>
    </location>
</feature>
<dbReference type="AlphaFoldDB" id="A0A366E0S9"/>
<comment type="caution">
    <text evidence="4">The sequence shown here is derived from an EMBL/GenBank/DDBJ whole genome shotgun (WGS) entry which is preliminary data.</text>
</comment>
<dbReference type="InterPro" id="IPR011050">
    <property type="entry name" value="Pectin_lyase_fold/virulence"/>
</dbReference>